<keyword evidence="5 7" id="KW-1133">Transmembrane helix</keyword>
<keyword evidence="4 7" id="KW-0812">Transmembrane</keyword>
<feature type="transmembrane region" description="Helical" evidence="7">
    <location>
        <begin position="99"/>
        <end position="120"/>
    </location>
</feature>
<feature type="transmembrane region" description="Helical" evidence="7">
    <location>
        <begin position="9"/>
        <end position="30"/>
    </location>
</feature>
<dbReference type="InterPro" id="IPR045621">
    <property type="entry name" value="BPD_transp_1_N"/>
</dbReference>
<protein>
    <submittedName>
        <fullName evidence="9">ABC transporter permease</fullName>
    </submittedName>
</protein>
<evidence type="ECO:0000256" key="1">
    <source>
        <dbReference type="ARBA" id="ARBA00004651"/>
    </source>
</evidence>
<evidence type="ECO:0000256" key="4">
    <source>
        <dbReference type="ARBA" id="ARBA00022692"/>
    </source>
</evidence>
<feature type="transmembrane region" description="Helical" evidence="7">
    <location>
        <begin position="132"/>
        <end position="155"/>
    </location>
</feature>
<dbReference type="Gene3D" id="1.10.3720.10">
    <property type="entry name" value="MetI-like"/>
    <property type="match status" value="1"/>
</dbReference>
<evidence type="ECO:0000256" key="2">
    <source>
        <dbReference type="ARBA" id="ARBA00022448"/>
    </source>
</evidence>
<feature type="transmembrane region" description="Helical" evidence="7">
    <location>
        <begin position="271"/>
        <end position="293"/>
    </location>
</feature>
<dbReference type="PANTHER" id="PTHR30465:SF93">
    <property type="entry name" value="OLIGOPEPTIDE TRANSPORT SYSTEM PERMEASE PROTEIN OPPB"/>
    <property type="match status" value="1"/>
</dbReference>
<dbReference type="Proteomes" id="UP000286907">
    <property type="component" value="Chromosome"/>
</dbReference>
<feature type="transmembrane region" description="Helical" evidence="7">
    <location>
        <begin position="167"/>
        <end position="187"/>
    </location>
</feature>
<proteinExistence type="inferred from homology"/>
<reference evidence="10 11" key="1">
    <citation type="journal article" date="2019" name="Syst. Appl. Microbiol.">
        <title>Oenococcus sicerae sp. nov., isolated from French cider.</title>
        <authorList>
            <person name="Cousin F.J."/>
            <person name="Le Guellec R."/>
            <person name="Chagnot C."/>
            <person name="Goux D."/>
            <person name="Dalmasso M."/>
            <person name="Laplace J.M."/>
            <person name="Cretenet M."/>
        </authorList>
    </citation>
    <scope>NUCLEOTIDE SEQUENCE [LARGE SCALE GENOMIC DNA]</scope>
    <source>
        <strain evidence="10 11">UCMA 15228</strain>
    </source>
</reference>
<dbReference type="Pfam" id="PF00528">
    <property type="entry name" value="BPD_transp_1"/>
    <property type="match status" value="1"/>
</dbReference>
<evidence type="ECO:0000256" key="5">
    <source>
        <dbReference type="ARBA" id="ARBA00022989"/>
    </source>
</evidence>
<dbReference type="CDD" id="cd06261">
    <property type="entry name" value="TM_PBP2"/>
    <property type="match status" value="1"/>
</dbReference>
<evidence type="ECO:0000313" key="9">
    <source>
        <dbReference type="EMBL" id="MDN6899524.1"/>
    </source>
</evidence>
<keyword evidence="3" id="KW-1003">Cell membrane</keyword>
<dbReference type="AlphaFoldDB" id="A0AAJ1VMU1"/>
<dbReference type="GO" id="GO:0055085">
    <property type="term" value="P:transmembrane transport"/>
    <property type="evidence" value="ECO:0007669"/>
    <property type="project" value="InterPro"/>
</dbReference>
<feature type="transmembrane region" description="Helical" evidence="7">
    <location>
        <begin position="226"/>
        <end position="251"/>
    </location>
</feature>
<reference evidence="9" key="2">
    <citation type="submission" date="2019-01" db="EMBL/GenBank/DDBJ databases">
        <title>Oenococcus sicerae UCMA17102.</title>
        <authorList>
            <person name="Cousin F.J."/>
            <person name="Le Guellec R."/>
            <person name="Cretenet M."/>
        </authorList>
    </citation>
    <scope>NUCLEOTIDE SEQUENCE</scope>
    <source>
        <strain evidence="9">UCMA17102</strain>
    </source>
</reference>
<dbReference type="PANTHER" id="PTHR30465">
    <property type="entry name" value="INNER MEMBRANE ABC TRANSPORTER"/>
    <property type="match status" value="1"/>
</dbReference>
<dbReference type="SUPFAM" id="SSF161098">
    <property type="entry name" value="MetI-like"/>
    <property type="match status" value="1"/>
</dbReference>
<dbReference type="Pfam" id="PF19300">
    <property type="entry name" value="BPD_transp_1_N"/>
    <property type="match status" value="1"/>
</dbReference>
<feature type="domain" description="ABC transmembrane type-1" evidence="8">
    <location>
        <begin position="93"/>
        <end position="290"/>
    </location>
</feature>
<dbReference type="InterPro" id="IPR000515">
    <property type="entry name" value="MetI-like"/>
</dbReference>
<evidence type="ECO:0000256" key="7">
    <source>
        <dbReference type="RuleBase" id="RU363032"/>
    </source>
</evidence>
<keyword evidence="11" id="KW-1185">Reference proteome</keyword>
<keyword evidence="2 7" id="KW-0813">Transport</keyword>
<dbReference type="Proteomes" id="UP001167919">
    <property type="component" value="Unassembled WGS sequence"/>
</dbReference>
<evidence type="ECO:0000313" key="10">
    <source>
        <dbReference type="EMBL" id="QAS70218.1"/>
    </source>
</evidence>
<dbReference type="InterPro" id="IPR035906">
    <property type="entry name" value="MetI-like_sf"/>
</dbReference>
<sequence length="309" mass="33988">MAKYILKRIAMMILTIFIVTALTFILMQWMPGSPFNNPKLSASQIALLNKQYGLDKPVWQQFLNYLVNALHFNFGTSYINTGQSVSLMIGQRLPVSMQLGLQALIIGVPLGMWIGTYQAMRKNTARDYSLSVLTLFFTALPDFLLAMLLMLFFAIDIPIFPITGWDSWMSSVLPTLALGMGVIAFVARFSRSQTIETLNSDQIQLAYAKGLDEGQVIMKHAVRNSLIPVLTLLGPLTANLLTGSALVESIFSIPGIGNQFVSSISSKDFPVIMGTTVVYTVLLQVMILLGDIATAIVDPRIRLGADNND</sequence>
<reference evidence="10" key="3">
    <citation type="submission" date="2020-01" db="EMBL/GenBank/DDBJ databases">
        <authorList>
            <person name="Cousin F.J."/>
            <person name="Le Guellec R."/>
            <person name="Cretenet M."/>
        </authorList>
    </citation>
    <scope>NUCLEOTIDE SEQUENCE</scope>
    <source>
        <strain evidence="10">UCMA 15228</strain>
    </source>
</reference>
<evidence type="ECO:0000313" key="12">
    <source>
        <dbReference type="Proteomes" id="UP001167919"/>
    </source>
</evidence>
<evidence type="ECO:0000259" key="8">
    <source>
        <dbReference type="PROSITE" id="PS50928"/>
    </source>
</evidence>
<dbReference type="EMBL" id="CP029684">
    <property type="protein sequence ID" value="QAS70218.1"/>
    <property type="molecule type" value="Genomic_DNA"/>
</dbReference>
<comment type="subcellular location">
    <subcellularLocation>
        <location evidence="1 7">Cell membrane</location>
        <topology evidence="1 7">Multi-pass membrane protein</topology>
    </subcellularLocation>
</comment>
<organism evidence="9 12">
    <name type="scientific">Oenococcus sicerae</name>
    <dbReference type="NCBI Taxonomy" id="2203724"/>
    <lineage>
        <taxon>Bacteria</taxon>
        <taxon>Bacillati</taxon>
        <taxon>Bacillota</taxon>
        <taxon>Bacilli</taxon>
        <taxon>Lactobacillales</taxon>
        <taxon>Lactobacillaceae</taxon>
        <taxon>Oenococcus</taxon>
    </lineage>
</organism>
<dbReference type="RefSeq" id="WP_128686686.1">
    <property type="nucleotide sequence ID" value="NZ_CP029684.2"/>
</dbReference>
<dbReference type="PROSITE" id="PS50928">
    <property type="entry name" value="ABC_TM1"/>
    <property type="match status" value="1"/>
</dbReference>
<name>A0AAJ1VMU1_9LACO</name>
<comment type="similarity">
    <text evidence="7">Belongs to the binding-protein-dependent transport system permease family.</text>
</comment>
<keyword evidence="6 7" id="KW-0472">Membrane</keyword>
<dbReference type="EMBL" id="SDWY01000001">
    <property type="protein sequence ID" value="MDN6899524.1"/>
    <property type="molecule type" value="Genomic_DNA"/>
</dbReference>
<dbReference type="GO" id="GO:0005886">
    <property type="term" value="C:plasma membrane"/>
    <property type="evidence" value="ECO:0007669"/>
    <property type="project" value="UniProtKB-SubCell"/>
</dbReference>
<evidence type="ECO:0000256" key="3">
    <source>
        <dbReference type="ARBA" id="ARBA00022475"/>
    </source>
</evidence>
<evidence type="ECO:0000313" key="11">
    <source>
        <dbReference type="Proteomes" id="UP000286907"/>
    </source>
</evidence>
<evidence type="ECO:0000256" key="6">
    <source>
        <dbReference type="ARBA" id="ARBA00023136"/>
    </source>
</evidence>
<accession>A0AAJ1VMU1</accession>
<gene>
    <name evidence="10" type="ORF">DLJ48_06620</name>
    <name evidence="9" type="ORF">EVC35_00680</name>
</gene>